<comment type="caution">
    <text evidence="2">The sequence shown here is derived from an EMBL/GenBank/DDBJ whole genome shotgun (WGS) entry which is preliminary data.</text>
</comment>
<feature type="transmembrane region" description="Helical" evidence="1">
    <location>
        <begin position="193"/>
        <end position="216"/>
    </location>
</feature>
<dbReference type="EMBL" id="BAAABX010000009">
    <property type="protein sequence ID" value="GAA0392211.1"/>
    <property type="molecule type" value="Genomic_DNA"/>
</dbReference>
<dbReference type="Proteomes" id="UP001500879">
    <property type="component" value="Unassembled WGS sequence"/>
</dbReference>
<keyword evidence="1" id="KW-1133">Transmembrane helix</keyword>
<sequence length="371" mass="40963">MGHTPDLSMSGTRSSRQDRRSAVWTAAWATVFAIAAGVLLLGVVPRLLAEQRDFEAATACPAGVVSQDCERPVAATVQKTWTERHNKTTKYWIRLTESDGSSHTIRMSGEEWDERPVFRAVKAGDRVTDWYWRGQVRFIEFKGVRQDTHEVPTNDYRIPAGIGMALIPFSLVLFWSAYWLARKGATSPLRSPWQLAVPQVAGLWVMGVGPVSVAFTPGMTDALWFTALGSAPGLLVAAVWAMAKARADRRRGTDTIEVAPRIPEQEEHFPGFVIGDVPYSMTGFGHLVAGPGYLASTPDPTGRIARRTVPRTLVVERVRPPYRWDPGDNHKGCWIAECRDGEEQVLIAAEDIHMPWILGALEPVPATTGTH</sequence>
<feature type="transmembrane region" description="Helical" evidence="1">
    <location>
        <begin position="158"/>
        <end position="181"/>
    </location>
</feature>
<keyword evidence="1" id="KW-0472">Membrane</keyword>
<evidence type="ECO:0000313" key="3">
    <source>
        <dbReference type="Proteomes" id="UP001500879"/>
    </source>
</evidence>
<reference evidence="2 3" key="1">
    <citation type="journal article" date="2019" name="Int. J. Syst. Evol. Microbiol.">
        <title>The Global Catalogue of Microorganisms (GCM) 10K type strain sequencing project: providing services to taxonomists for standard genome sequencing and annotation.</title>
        <authorList>
            <consortium name="The Broad Institute Genomics Platform"/>
            <consortium name="The Broad Institute Genome Sequencing Center for Infectious Disease"/>
            <person name="Wu L."/>
            <person name="Ma J."/>
        </authorList>
    </citation>
    <scope>NUCLEOTIDE SEQUENCE [LARGE SCALE GENOMIC DNA]</scope>
    <source>
        <strain evidence="2 3">JCM 4788</strain>
    </source>
</reference>
<name>A0ABN0YDT7_9ACTN</name>
<gene>
    <name evidence="2" type="ORF">GCM10010357_11210</name>
</gene>
<evidence type="ECO:0000313" key="2">
    <source>
        <dbReference type="EMBL" id="GAA0392211.1"/>
    </source>
</evidence>
<proteinExistence type="predicted"/>
<evidence type="ECO:0000256" key="1">
    <source>
        <dbReference type="SAM" id="Phobius"/>
    </source>
</evidence>
<dbReference type="RefSeq" id="WP_344020459.1">
    <property type="nucleotide sequence ID" value="NZ_BAAABX010000009.1"/>
</dbReference>
<feature type="transmembrane region" description="Helical" evidence="1">
    <location>
        <begin position="222"/>
        <end position="243"/>
    </location>
</feature>
<feature type="transmembrane region" description="Helical" evidence="1">
    <location>
        <begin position="21"/>
        <end position="44"/>
    </location>
</feature>
<keyword evidence="3" id="KW-1185">Reference proteome</keyword>
<protein>
    <recommendedName>
        <fullName evidence="4">DUF3592 domain-containing protein</fullName>
    </recommendedName>
</protein>
<keyword evidence="1" id="KW-0812">Transmembrane</keyword>
<accession>A0ABN0YDT7</accession>
<evidence type="ECO:0008006" key="4">
    <source>
        <dbReference type="Google" id="ProtNLM"/>
    </source>
</evidence>
<organism evidence="2 3">
    <name type="scientific">Streptomyces luteireticuli</name>
    <dbReference type="NCBI Taxonomy" id="173858"/>
    <lineage>
        <taxon>Bacteria</taxon>
        <taxon>Bacillati</taxon>
        <taxon>Actinomycetota</taxon>
        <taxon>Actinomycetes</taxon>
        <taxon>Kitasatosporales</taxon>
        <taxon>Streptomycetaceae</taxon>
        <taxon>Streptomyces</taxon>
    </lineage>
</organism>